<evidence type="ECO:0000313" key="1">
    <source>
        <dbReference type="EMBL" id="EIY36473.1"/>
    </source>
</evidence>
<dbReference type="AlphaFoldDB" id="I9R3H0"/>
<evidence type="ECO:0000313" key="2">
    <source>
        <dbReference type="Proteomes" id="UP000005974"/>
    </source>
</evidence>
<accession>I9R3H0</accession>
<gene>
    <name evidence="1" type="ORF">HMPREF1064_01437</name>
</gene>
<dbReference type="EMBL" id="AGXJ01000025">
    <property type="protein sequence ID" value="EIY36473.1"/>
    <property type="molecule type" value="Genomic_DNA"/>
</dbReference>
<dbReference type="HOGENOM" id="CLU_3387999_0_0_10"/>
<reference evidence="1 2" key="1">
    <citation type="submission" date="2012-02" db="EMBL/GenBank/DDBJ databases">
        <title>The Genome Sequence of Bacteroides dorei CL02T12C06.</title>
        <authorList>
            <consortium name="The Broad Institute Genome Sequencing Platform"/>
            <person name="Earl A."/>
            <person name="Ward D."/>
            <person name="Feldgarden M."/>
            <person name="Gevers D."/>
            <person name="Zitomersky N.L."/>
            <person name="Coyne M.J."/>
            <person name="Comstock L.E."/>
            <person name="Young S.K."/>
            <person name="Zeng Q."/>
            <person name="Gargeya S."/>
            <person name="Fitzgerald M."/>
            <person name="Haas B."/>
            <person name="Abouelleil A."/>
            <person name="Alvarado L."/>
            <person name="Arachchi H.M."/>
            <person name="Berlin A."/>
            <person name="Chapman S.B."/>
            <person name="Gearin G."/>
            <person name="Goldberg J."/>
            <person name="Griggs A."/>
            <person name="Gujja S."/>
            <person name="Hansen M."/>
            <person name="Heiman D."/>
            <person name="Howarth C."/>
            <person name="Larimer J."/>
            <person name="Lui A."/>
            <person name="MacDonald P.J.P."/>
            <person name="McCowen C."/>
            <person name="Montmayeur A."/>
            <person name="Murphy C."/>
            <person name="Neiman D."/>
            <person name="Pearson M."/>
            <person name="Priest M."/>
            <person name="Roberts A."/>
            <person name="Saif S."/>
            <person name="Shea T."/>
            <person name="Sisk P."/>
            <person name="Stolte C."/>
            <person name="Sykes S."/>
            <person name="Wortman J."/>
            <person name="Nusbaum C."/>
            <person name="Birren B."/>
        </authorList>
    </citation>
    <scope>NUCLEOTIDE SEQUENCE [LARGE SCALE GENOMIC DNA]</scope>
    <source>
        <strain evidence="1 2">CL02T12C06</strain>
    </source>
</reference>
<keyword evidence="2" id="KW-1185">Reference proteome</keyword>
<sequence length="32" mass="3800">MALTSLKLSHIQLVFKQLVLLYSIRHEYDLPE</sequence>
<organism evidence="1 2">
    <name type="scientific">Phocaeicola dorei CL02T12C06</name>
    <dbReference type="NCBI Taxonomy" id="997876"/>
    <lineage>
        <taxon>Bacteria</taxon>
        <taxon>Pseudomonadati</taxon>
        <taxon>Bacteroidota</taxon>
        <taxon>Bacteroidia</taxon>
        <taxon>Bacteroidales</taxon>
        <taxon>Bacteroidaceae</taxon>
        <taxon>Phocaeicola</taxon>
    </lineage>
</organism>
<protein>
    <submittedName>
        <fullName evidence="1">Uncharacterized protein</fullName>
    </submittedName>
</protein>
<proteinExistence type="predicted"/>
<comment type="caution">
    <text evidence="1">The sequence shown here is derived from an EMBL/GenBank/DDBJ whole genome shotgun (WGS) entry which is preliminary data.</text>
</comment>
<dbReference type="Proteomes" id="UP000005974">
    <property type="component" value="Unassembled WGS sequence"/>
</dbReference>
<name>I9R3H0_9BACT</name>